<dbReference type="GeneID" id="28940321"/>
<comment type="similarity">
    <text evidence="2 9">Belongs to the mitochondrial carrier (TC 2.A.29) family.</text>
</comment>
<evidence type="ECO:0000256" key="6">
    <source>
        <dbReference type="ARBA" id="ARBA00022989"/>
    </source>
</evidence>
<keyword evidence="12" id="KW-1185">Reference proteome</keyword>
<dbReference type="InterPro" id="IPR023395">
    <property type="entry name" value="MCP_dom_sf"/>
</dbReference>
<organism evidence="11 12">
    <name type="scientific">Pneumocystis jirovecii (strain RU7)</name>
    <name type="common">Human pneumocystis pneumonia agent</name>
    <dbReference type="NCBI Taxonomy" id="1408657"/>
    <lineage>
        <taxon>Eukaryota</taxon>
        <taxon>Fungi</taxon>
        <taxon>Dikarya</taxon>
        <taxon>Ascomycota</taxon>
        <taxon>Taphrinomycotina</taxon>
        <taxon>Pneumocystomycetes</taxon>
        <taxon>Pneumocystaceae</taxon>
        <taxon>Pneumocystis</taxon>
    </lineage>
</organism>
<accession>A0A0W4ZQ60</accession>
<evidence type="ECO:0000313" key="11">
    <source>
        <dbReference type="EMBL" id="KTW30520.1"/>
    </source>
</evidence>
<dbReference type="Pfam" id="PF00153">
    <property type="entry name" value="Mito_carr"/>
    <property type="match status" value="2"/>
</dbReference>
<evidence type="ECO:0000313" key="12">
    <source>
        <dbReference type="Proteomes" id="UP000053447"/>
    </source>
</evidence>
<evidence type="ECO:0000256" key="5">
    <source>
        <dbReference type="ARBA" id="ARBA00022737"/>
    </source>
</evidence>
<evidence type="ECO:0000256" key="4">
    <source>
        <dbReference type="ARBA" id="ARBA00022692"/>
    </source>
</evidence>
<evidence type="ECO:0008006" key="13">
    <source>
        <dbReference type="Google" id="ProtNLM"/>
    </source>
</evidence>
<comment type="subcellular location">
    <subcellularLocation>
        <location evidence="1">Membrane</location>
        <topology evidence="1">Multi-pass membrane protein</topology>
    </subcellularLocation>
</comment>
<comment type="caution">
    <text evidence="11">The sequence shown here is derived from an EMBL/GenBank/DDBJ whole genome shotgun (WGS) entry which is preliminary data.</text>
</comment>
<feature type="transmembrane region" description="Helical" evidence="10">
    <location>
        <begin position="26"/>
        <end position="46"/>
    </location>
</feature>
<proteinExistence type="inferred from homology"/>
<evidence type="ECO:0000256" key="7">
    <source>
        <dbReference type="ARBA" id="ARBA00023136"/>
    </source>
</evidence>
<dbReference type="PANTHER" id="PTHR45667">
    <property type="entry name" value="S-ADENOSYLMETHIONINE MITOCHONDRIAL CARRIER PROTEIN"/>
    <property type="match status" value="1"/>
</dbReference>
<evidence type="ECO:0000256" key="8">
    <source>
        <dbReference type="PROSITE-ProRule" id="PRU00282"/>
    </source>
</evidence>
<feature type="repeat" description="Solcar" evidence="8">
    <location>
        <begin position="132"/>
        <end position="215"/>
    </location>
</feature>
<evidence type="ECO:0000256" key="2">
    <source>
        <dbReference type="ARBA" id="ARBA00006375"/>
    </source>
</evidence>
<dbReference type="GO" id="GO:0005739">
    <property type="term" value="C:mitochondrion"/>
    <property type="evidence" value="ECO:0007669"/>
    <property type="project" value="EnsemblFungi"/>
</dbReference>
<gene>
    <name evidence="11" type="ORF">T551_01803</name>
</gene>
<evidence type="ECO:0000256" key="9">
    <source>
        <dbReference type="RuleBase" id="RU000488"/>
    </source>
</evidence>
<keyword evidence="3 9" id="KW-0813">Transport</keyword>
<dbReference type="GO" id="GO:0016020">
    <property type="term" value="C:membrane"/>
    <property type="evidence" value="ECO:0007669"/>
    <property type="project" value="UniProtKB-SubCell"/>
</dbReference>
<evidence type="ECO:0000256" key="1">
    <source>
        <dbReference type="ARBA" id="ARBA00004141"/>
    </source>
</evidence>
<evidence type="ECO:0000256" key="10">
    <source>
        <dbReference type="SAM" id="Phobius"/>
    </source>
</evidence>
<reference evidence="12" key="1">
    <citation type="journal article" date="2016" name="Nat. Commun.">
        <title>Genome analysis of three Pneumocystis species reveals adaptation mechanisms to life exclusively in mammalian hosts.</title>
        <authorList>
            <person name="Ma L."/>
            <person name="Chen Z."/>
            <person name="Huang D.W."/>
            <person name="Kutty G."/>
            <person name="Ishihara M."/>
            <person name="Wang H."/>
            <person name="Abouelleil A."/>
            <person name="Bishop L."/>
            <person name="Davey E."/>
            <person name="Deng R."/>
            <person name="Deng X."/>
            <person name="Fan L."/>
            <person name="Fantoni G."/>
            <person name="Fitzgerald M."/>
            <person name="Gogineni E."/>
            <person name="Goldberg J.M."/>
            <person name="Handley G."/>
            <person name="Hu X."/>
            <person name="Huber C."/>
            <person name="Jiao X."/>
            <person name="Jones K."/>
            <person name="Levin J.Z."/>
            <person name="Liu Y."/>
            <person name="Macdonald P."/>
            <person name="Melnikov A."/>
            <person name="Raley C."/>
            <person name="Sassi M."/>
            <person name="Sherman B.T."/>
            <person name="Song X."/>
            <person name="Sykes S."/>
            <person name="Tran B."/>
            <person name="Walsh L."/>
            <person name="Xia Y."/>
            <person name="Yang J."/>
            <person name="Young S."/>
            <person name="Zeng Q."/>
            <person name="Zheng X."/>
            <person name="Stephens R."/>
            <person name="Nusbaum C."/>
            <person name="Birren B.W."/>
            <person name="Azadi P."/>
            <person name="Lempicki R.A."/>
            <person name="Cuomo C.A."/>
            <person name="Kovacs J.A."/>
        </authorList>
    </citation>
    <scope>NUCLEOTIDE SEQUENCE [LARGE SCALE GENOMIC DNA]</scope>
    <source>
        <strain evidence="12">RU7</strain>
    </source>
</reference>
<dbReference type="VEuPathDB" id="FungiDB:T551_01803"/>
<keyword evidence="6 10" id="KW-1133">Transmembrane helix</keyword>
<dbReference type="Gene3D" id="1.50.40.10">
    <property type="entry name" value="Mitochondrial carrier domain"/>
    <property type="match status" value="1"/>
</dbReference>
<name>A0A0W4ZQ60_PNEJ7</name>
<dbReference type="EMBL" id="LFWA01000007">
    <property type="protein sequence ID" value="KTW30520.1"/>
    <property type="molecule type" value="Genomic_DNA"/>
</dbReference>
<dbReference type="Proteomes" id="UP000053447">
    <property type="component" value="Unassembled WGS sequence"/>
</dbReference>
<dbReference type="GO" id="GO:0000095">
    <property type="term" value="F:S-adenosyl-L-methionine transmembrane transporter activity"/>
    <property type="evidence" value="ECO:0007669"/>
    <property type="project" value="EnsemblFungi"/>
</dbReference>
<dbReference type="eggNOG" id="KOG0768">
    <property type="taxonomic scope" value="Eukaryota"/>
</dbReference>
<keyword evidence="4 8" id="KW-0812">Transmembrane</keyword>
<evidence type="ECO:0000256" key="3">
    <source>
        <dbReference type="ARBA" id="ARBA00022448"/>
    </source>
</evidence>
<keyword evidence="7 8" id="KW-0472">Membrane</keyword>
<sequence>MNNFPEKSFSQSLNNRSKDYSESRFLIFYSTIAACLGELAACLVRFPTELVKQRTQAGQHRSSWEALCHILRGQSSGFCRSYASIVIRDISFSAFQFPLWEVLKQKMRNIYDSNNETVLSDAASKSKSWLSNTYAQSTISGSIAGGVSAALTTPLDVVKTRIMLNETKHGWVQCICQIIKKEGVHALFKGVTFRVAWISLGGALFLGTYDGVRYLIHNLSN</sequence>
<dbReference type="AlphaFoldDB" id="A0A0W4ZQ60"/>
<dbReference type="RefSeq" id="XP_018229811.1">
    <property type="nucleotide sequence ID" value="XM_018374066.1"/>
</dbReference>
<dbReference type="PROSITE" id="PS50920">
    <property type="entry name" value="SOLCAR"/>
    <property type="match status" value="1"/>
</dbReference>
<dbReference type="STRING" id="1408657.A0A0W4ZQ60"/>
<dbReference type="InterPro" id="IPR018108">
    <property type="entry name" value="MCP_transmembrane"/>
</dbReference>
<dbReference type="OrthoDB" id="276989at2759"/>
<dbReference type="PROSITE" id="PS51257">
    <property type="entry name" value="PROKAR_LIPOPROTEIN"/>
    <property type="match status" value="1"/>
</dbReference>
<dbReference type="SUPFAM" id="SSF103506">
    <property type="entry name" value="Mitochondrial carrier"/>
    <property type="match status" value="1"/>
</dbReference>
<protein>
    <recommendedName>
        <fullName evidence="13">Mitochondrial thiamine pyrophosphate carrier 1</fullName>
    </recommendedName>
</protein>
<keyword evidence="5" id="KW-0677">Repeat</keyword>